<protein>
    <submittedName>
        <fullName evidence="2">Uncharacterized protein</fullName>
    </submittedName>
</protein>
<sequence length="143" mass="15012">MAYPVVREGDKLVVLPPEGASWLPPALIVPLKGTGRFTACGPHVCVPTDIEGMAPVTADYVRPLFPVKGTGTLTFHLMPAHKAAHSNTKGGLPLVIDDGRTKLAYTYTVSVAASNDKGSDPTPPTSGNAEFLRLPMPRPVNAG</sequence>
<keyword evidence="3" id="KW-1185">Reference proteome</keyword>
<gene>
    <name evidence="2" type="ORF">DY245_33265</name>
</gene>
<comment type="caution">
    <text evidence="2">The sequence shown here is derived from an EMBL/GenBank/DDBJ whole genome shotgun (WGS) entry which is preliminary data.</text>
</comment>
<dbReference type="RefSeq" id="WP_128510860.1">
    <property type="nucleotide sequence ID" value="NZ_QUAC01000310.1"/>
</dbReference>
<proteinExistence type="predicted"/>
<dbReference type="OrthoDB" id="5518630at2"/>
<evidence type="ECO:0000256" key="1">
    <source>
        <dbReference type="SAM" id="MobiDB-lite"/>
    </source>
</evidence>
<evidence type="ECO:0000313" key="3">
    <source>
        <dbReference type="Proteomes" id="UP000262477"/>
    </source>
</evidence>
<dbReference type="EMBL" id="QUAC01000310">
    <property type="protein sequence ID" value="REK86219.1"/>
    <property type="molecule type" value="Genomic_DNA"/>
</dbReference>
<dbReference type="AlphaFoldDB" id="A0A371PUU0"/>
<organism evidence="2 3">
    <name type="scientific">Streptomyces inhibens</name>
    <dbReference type="NCBI Taxonomy" id="2293571"/>
    <lineage>
        <taxon>Bacteria</taxon>
        <taxon>Bacillati</taxon>
        <taxon>Actinomycetota</taxon>
        <taxon>Actinomycetes</taxon>
        <taxon>Kitasatosporales</taxon>
        <taxon>Streptomycetaceae</taxon>
        <taxon>Streptomyces</taxon>
    </lineage>
</organism>
<accession>A0A371PUU0</accession>
<dbReference type="Pfam" id="PF19267">
    <property type="entry name" value="CIS_spike_tip"/>
    <property type="match status" value="1"/>
</dbReference>
<dbReference type="Proteomes" id="UP000262477">
    <property type="component" value="Unassembled WGS sequence"/>
</dbReference>
<feature type="region of interest" description="Disordered" evidence="1">
    <location>
        <begin position="114"/>
        <end position="143"/>
    </location>
</feature>
<evidence type="ECO:0000313" key="2">
    <source>
        <dbReference type="EMBL" id="REK86219.1"/>
    </source>
</evidence>
<name>A0A371PUU0_STRIH</name>
<dbReference type="InterPro" id="IPR045362">
    <property type="entry name" value="CIS_spike_tip"/>
</dbReference>
<reference evidence="2 3" key="1">
    <citation type="submission" date="2018-08" db="EMBL/GenBank/DDBJ databases">
        <title>Streptomyces NEAU-D10 sp. nov., a novel Actinomycete isolated from soil.</title>
        <authorList>
            <person name="Jin L."/>
        </authorList>
    </citation>
    <scope>NUCLEOTIDE SEQUENCE [LARGE SCALE GENOMIC DNA]</scope>
    <source>
        <strain evidence="2 3">NEAU-D10</strain>
    </source>
</reference>